<evidence type="ECO:0000259" key="5">
    <source>
        <dbReference type="PROSITE" id="PS51198"/>
    </source>
</evidence>
<dbReference type="SUPFAM" id="SSF89550">
    <property type="entry name" value="PHP domain-like"/>
    <property type="match status" value="1"/>
</dbReference>
<dbReference type="SUPFAM" id="SSF52540">
    <property type="entry name" value="P-loop containing nucleoside triphosphate hydrolases"/>
    <property type="match status" value="1"/>
</dbReference>
<protein>
    <recommendedName>
        <fullName evidence="5">UvrD-like helicase ATP-binding domain-containing protein</fullName>
    </recommendedName>
</protein>
<feature type="non-terminal residue" evidence="6">
    <location>
        <position position="421"/>
    </location>
</feature>
<dbReference type="Pfam" id="PF00580">
    <property type="entry name" value="UvrD-helicase"/>
    <property type="match status" value="1"/>
</dbReference>
<accession>X0T8T1</accession>
<name>X0T8T1_9ZZZZ</name>
<dbReference type="Gene3D" id="3.20.20.140">
    <property type="entry name" value="Metal-dependent hydrolases"/>
    <property type="match status" value="1"/>
</dbReference>
<dbReference type="CDD" id="cd19067">
    <property type="entry name" value="PfuEndoQ-like"/>
    <property type="match status" value="1"/>
</dbReference>
<dbReference type="PROSITE" id="PS51198">
    <property type="entry name" value="UVRD_HELICASE_ATP_BIND"/>
    <property type="match status" value="1"/>
</dbReference>
<feature type="non-terminal residue" evidence="6">
    <location>
        <position position="1"/>
    </location>
</feature>
<dbReference type="Gene3D" id="3.40.50.300">
    <property type="entry name" value="P-loop containing nucleotide triphosphate hydrolases"/>
    <property type="match status" value="1"/>
</dbReference>
<keyword evidence="4" id="KW-0067">ATP-binding</keyword>
<evidence type="ECO:0000256" key="4">
    <source>
        <dbReference type="ARBA" id="ARBA00022840"/>
    </source>
</evidence>
<keyword evidence="1" id="KW-0547">Nucleotide-binding</keyword>
<dbReference type="PANTHER" id="PTHR40084">
    <property type="entry name" value="PHOSPHOHYDROLASE, PHP FAMILY"/>
    <property type="match status" value="1"/>
</dbReference>
<feature type="domain" description="UvrD-like helicase ATP-binding" evidence="5">
    <location>
        <begin position="295"/>
        <end position="421"/>
    </location>
</feature>
<dbReference type="EMBL" id="BARS01006145">
    <property type="protein sequence ID" value="GAF83746.1"/>
    <property type="molecule type" value="Genomic_DNA"/>
</dbReference>
<dbReference type="GO" id="GO:0004386">
    <property type="term" value="F:helicase activity"/>
    <property type="evidence" value="ECO:0007669"/>
    <property type="project" value="UniProtKB-KW"/>
</dbReference>
<dbReference type="InterPro" id="IPR027417">
    <property type="entry name" value="P-loop_NTPase"/>
</dbReference>
<evidence type="ECO:0000313" key="6">
    <source>
        <dbReference type="EMBL" id="GAF83746.1"/>
    </source>
</evidence>
<dbReference type="InterPro" id="IPR016195">
    <property type="entry name" value="Pol/histidinol_Pase-like"/>
</dbReference>
<dbReference type="GO" id="GO:0016787">
    <property type="term" value="F:hydrolase activity"/>
    <property type="evidence" value="ECO:0007669"/>
    <property type="project" value="UniProtKB-KW"/>
</dbReference>
<evidence type="ECO:0000256" key="3">
    <source>
        <dbReference type="ARBA" id="ARBA00022806"/>
    </source>
</evidence>
<reference evidence="6" key="1">
    <citation type="journal article" date="2014" name="Front. Microbiol.">
        <title>High frequency of phylogenetically diverse reductive dehalogenase-homologous genes in deep subseafloor sedimentary metagenomes.</title>
        <authorList>
            <person name="Kawai M."/>
            <person name="Futagami T."/>
            <person name="Toyoda A."/>
            <person name="Takaki Y."/>
            <person name="Nishi S."/>
            <person name="Hori S."/>
            <person name="Arai W."/>
            <person name="Tsubouchi T."/>
            <person name="Morono Y."/>
            <person name="Uchiyama I."/>
            <person name="Ito T."/>
            <person name="Fujiyama A."/>
            <person name="Inagaki F."/>
            <person name="Takami H."/>
        </authorList>
    </citation>
    <scope>NUCLEOTIDE SEQUENCE</scope>
    <source>
        <strain evidence="6">Expedition CK06-06</strain>
    </source>
</reference>
<dbReference type="AlphaFoldDB" id="X0T8T1"/>
<comment type="caution">
    <text evidence="6">The sequence shown here is derived from an EMBL/GenBank/DDBJ whole genome shotgun (WGS) entry which is preliminary data.</text>
</comment>
<keyword evidence="3" id="KW-0347">Helicase</keyword>
<dbReference type="InterPro" id="IPR014016">
    <property type="entry name" value="UvrD-like_ATP-bd"/>
</dbReference>
<proteinExistence type="predicted"/>
<keyword evidence="2" id="KW-0378">Hydrolase</keyword>
<organism evidence="6">
    <name type="scientific">marine sediment metagenome</name>
    <dbReference type="NCBI Taxonomy" id="412755"/>
    <lineage>
        <taxon>unclassified sequences</taxon>
        <taxon>metagenomes</taxon>
        <taxon>ecological metagenomes</taxon>
    </lineage>
</organism>
<evidence type="ECO:0000256" key="1">
    <source>
        <dbReference type="ARBA" id="ARBA00022741"/>
    </source>
</evidence>
<sequence>SGYDAIDECFDDLTPHIFAVETGLSSDPAMNWLCSFLDRYTIISNSDAHSPEKLGREANLFDAELSYSGIFQALKGGTTHKFLGTIEFFPQEGKYHLDGHRKCGIRWTPQETVQHNGICPVCGKKVTVGVLNRVMQLADRKEPGSRPQRKPFHSLTPLKNLIAEIKGVGANSKEVNRQYEHLLKKGGAEFSILLDLSYDQIGEIGGEIVAEGIRRLRNREVYIEEGYDGEFGQIRVFRPGEIQSLSTQISFFDQSYKRPEKRSIGIKDLDIQVPQKKGDVTPEEEGHVKETQYAIDMNPIQKEAVNHYEGPCLILAGPGTGKTLTLTMRITRLVTHWEVDPAAILAITFTNKAAGEMKKRITHAFDDEGITKRIAITTFHSFGMSLLREYAPVFGRSVEFALFGDDEKGYILTSFLGIKSR</sequence>
<dbReference type="PANTHER" id="PTHR40084:SF1">
    <property type="entry name" value="PHOSPHOTRANSFERASE"/>
    <property type="match status" value="1"/>
</dbReference>
<dbReference type="GO" id="GO:0005524">
    <property type="term" value="F:ATP binding"/>
    <property type="evidence" value="ECO:0007669"/>
    <property type="project" value="UniProtKB-KW"/>
</dbReference>
<gene>
    <name evidence="6" type="ORF">S01H1_12015</name>
</gene>
<evidence type="ECO:0000256" key="2">
    <source>
        <dbReference type="ARBA" id="ARBA00022801"/>
    </source>
</evidence>
<dbReference type="CDD" id="cd17932">
    <property type="entry name" value="DEXQc_UvrD"/>
    <property type="match status" value="1"/>
</dbReference>